<dbReference type="STRING" id="284811.Q755B9"/>
<dbReference type="Gene3D" id="3.20.20.190">
    <property type="entry name" value="Phosphatidylinositol (PI) phosphodiesterase"/>
    <property type="match status" value="1"/>
</dbReference>
<evidence type="ECO:0000313" key="3">
    <source>
        <dbReference type="Proteomes" id="UP000000591"/>
    </source>
</evidence>
<dbReference type="GO" id="GO:0034479">
    <property type="term" value="F:phosphatidylglycerol phospholipase C activity"/>
    <property type="evidence" value="ECO:0000318"/>
    <property type="project" value="GO_Central"/>
</dbReference>
<dbReference type="OrthoDB" id="1058301at2759"/>
<reference evidence="2 3" key="1">
    <citation type="journal article" date="2004" name="Science">
        <title>The Ashbya gossypii genome as a tool for mapping the ancient Saccharomyces cerevisiae genome.</title>
        <authorList>
            <person name="Dietrich F.S."/>
            <person name="Voegeli S."/>
            <person name="Brachat S."/>
            <person name="Lerch A."/>
            <person name="Gates K."/>
            <person name="Steiner S."/>
            <person name="Mohr C."/>
            <person name="Pohlmann R."/>
            <person name="Luedi P."/>
            <person name="Choi S."/>
            <person name="Wing R.A."/>
            <person name="Flavier A."/>
            <person name="Gaffney T.D."/>
            <person name="Philippsen P."/>
        </authorList>
    </citation>
    <scope>NUCLEOTIDE SEQUENCE [LARGE SCALE GENOMIC DNA]</scope>
    <source>
        <strain evidence="3">ATCC 10895 / CBS 109.51 / FGSC 9923 / NRRL Y-1056</strain>
    </source>
</reference>
<dbReference type="SUPFAM" id="SSF51695">
    <property type="entry name" value="PLC-like phosphodiesterases"/>
    <property type="match status" value="1"/>
</dbReference>
<protein>
    <submittedName>
        <fullName evidence="2">AFL096Cp</fullName>
    </submittedName>
</protein>
<dbReference type="Pfam" id="PF03009">
    <property type="entry name" value="GDPD"/>
    <property type="match status" value="1"/>
</dbReference>
<dbReference type="CDD" id="cd08570">
    <property type="entry name" value="GDPD_YPL206cp_fungi"/>
    <property type="match status" value="1"/>
</dbReference>
<proteinExistence type="predicted"/>
<dbReference type="PANTHER" id="PTHR43805">
    <property type="entry name" value="GLYCEROPHOSPHORYL DIESTER PHOSPHODIESTERASE"/>
    <property type="match status" value="1"/>
</dbReference>
<sequence>MPQIIGHRAYRGKYPENTLLAYDKAYEAGVDMIETDIQMSDDGVVVINHDMDTGRMYDRSMSIADTEWRKLQKLRLASHPDIGMLSLRDALLWLMKHDNVKLLLDVKATNKRLILVRAVDEMLSLVDDLDYWRSRILFGLWQLDWFEYGVSTTILRGFPLVYIGLSLDQAAEFLDYSETLAHPDYRLHAVSLHHVATWAPEFHAEWQRFQRSGIQLFLWTVNSALDTKYLAHVPVAGVVTDVPVDMSHDTKKWPRKDSPLTPPSIMTREGLRFHFFLAVYRVARALTTSSWAKRPIFGPYSVNLICIILLRRIHFI</sequence>
<evidence type="ECO:0000313" key="2">
    <source>
        <dbReference type="EMBL" id="AAS53278.1"/>
    </source>
</evidence>
<reference evidence="3" key="2">
    <citation type="journal article" date="2013" name="G3 (Bethesda)">
        <title>Genomes of Ashbya fungi isolated from insects reveal four mating-type loci, numerous translocations, lack of transposons, and distinct gene duplications.</title>
        <authorList>
            <person name="Dietrich F.S."/>
            <person name="Voegeli S."/>
            <person name="Kuo S."/>
            <person name="Philippsen P."/>
        </authorList>
    </citation>
    <scope>GENOME REANNOTATION</scope>
    <source>
        <strain evidence="3">ATCC 10895 / CBS 109.51 / FGSC 9923 / NRRL Y-1056</strain>
    </source>
</reference>
<dbReference type="AlphaFoldDB" id="Q755B9"/>
<dbReference type="PANTHER" id="PTHR43805:SF1">
    <property type="entry name" value="GP-PDE DOMAIN-CONTAINING PROTEIN"/>
    <property type="match status" value="1"/>
</dbReference>
<dbReference type="GeneID" id="4621681"/>
<accession>Q755B9</accession>
<keyword evidence="3" id="KW-1185">Reference proteome</keyword>
<name>Q755B9_EREGS</name>
<evidence type="ECO:0000259" key="1">
    <source>
        <dbReference type="PROSITE" id="PS51704"/>
    </source>
</evidence>
<dbReference type="InParanoid" id="Q755B9"/>
<dbReference type="GO" id="GO:0046475">
    <property type="term" value="P:glycerophospholipid catabolic process"/>
    <property type="evidence" value="ECO:0000318"/>
    <property type="project" value="GO_Central"/>
</dbReference>
<dbReference type="PROSITE" id="PS51704">
    <property type="entry name" value="GP_PDE"/>
    <property type="match status" value="1"/>
</dbReference>
<dbReference type="InterPro" id="IPR030395">
    <property type="entry name" value="GP_PDE_dom"/>
</dbReference>
<gene>
    <name evidence="2" type="ORF">AGOS_AFL096C</name>
</gene>
<feature type="domain" description="GP-PDE" evidence="1">
    <location>
        <begin position="2"/>
        <end position="250"/>
    </location>
</feature>
<dbReference type="Proteomes" id="UP000000591">
    <property type="component" value="Chromosome VI"/>
</dbReference>
<dbReference type="RefSeq" id="NP_985454.1">
    <property type="nucleotide sequence ID" value="NM_210808.1"/>
</dbReference>
<dbReference type="FunCoup" id="Q755B9">
    <property type="interactions" value="117"/>
</dbReference>
<dbReference type="EMBL" id="AE016819">
    <property type="protein sequence ID" value="AAS53278.1"/>
    <property type="molecule type" value="Genomic_DNA"/>
</dbReference>
<dbReference type="HOGENOM" id="CLU_030006_1_2_1"/>
<dbReference type="OMA" id="RALPECW"/>
<dbReference type="KEGG" id="ago:AGOS_AFL096C"/>
<organism evidence="2 3">
    <name type="scientific">Eremothecium gossypii (strain ATCC 10895 / CBS 109.51 / FGSC 9923 / NRRL Y-1056)</name>
    <name type="common">Yeast</name>
    <name type="synonym">Ashbya gossypii</name>
    <dbReference type="NCBI Taxonomy" id="284811"/>
    <lineage>
        <taxon>Eukaryota</taxon>
        <taxon>Fungi</taxon>
        <taxon>Dikarya</taxon>
        <taxon>Ascomycota</taxon>
        <taxon>Saccharomycotina</taxon>
        <taxon>Saccharomycetes</taxon>
        <taxon>Saccharomycetales</taxon>
        <taxon>Saccharomycetaceae</taxon>
        <taxon>Eremothecium</taxon>
    </lineage>
</organism>
<dbReference type="eggNOG" id="KOG2258">
    <property type="taxonomic scope" value="Eukaryota"/>
</dbReference>
<dbReference type="InterPro" id="IPR017946">
    <property type="entry name" value="PLC-like_Pdiesterase_TIM-brl"/>
</dbReference>